<gene>
    <name evidence="2" type="ORF">ACFOU2_11250</name>
</gene>
<dbReference type="RefSeq" id="WP_377915090.1">
    <property type="nucleotide sequence ID" value="NZ_JBHRZT010000044.1"/>
</dbReference>
<keyword evidence="3" id="KW-1185">Reference proteome</keyword>
<comment type="caution">
    <text evidence="2">The sequence shown here is derived from an EMBL/GenBank/DDBJ whole genome shotgun (WGS) entry which is preliminary data.</text>
</comment>
<dbReference type="PANTHER" id="PTHR21525">
    <property type="entry name" value="MOTILE SPERM PROTEIN"/>
    <property type="match status" value="1"/>
</dbReference>
<reference evidence="3" key="1">
    <citation type="journal article" date="2019" name="Int. J. Syst. Evol. Microbiol.">
        <title>The Global Catalogue of Microorganisms (GCM) 10K type strain sequencing project: providing services to taxonomists for standard genome sequencing and annotation.</title>
        <authorList>
            <consortium name="The Broad Institute Genomics Platform"/>
            <consortium name="The Broad Institute Genome Sequencing Center for Infectious Disease"/>
            <person name="Wu L."/>
            <person name="Ma J."/>
        </authorList>
    </citation>
    <scope>NUCLEOTIDE SEQUENCE [LARGE SCALE GENOMIC DNA]</scope>
    <source>
        <strain evidence="3">CCUG 61889</strain>
    </source>
</reference>
<accession>A0ABV8B3B4</accession>
<dbReference type="PANTHER" id="PTHR21525:SF9">
    <property type="entry name" value="CHANNEL_COLICIN DOMAIN-CONTAINING PROTEIN"/>
    <property type="match status" value="1"/>
</dbReference>
<organism evidence="2 3">
    <name type="scientific">Bacillus songklensis</name>
    <dbReference type="NCBI Taxonomy" id="1069116"/>
    <lineage>
        <taxon>Bacteria</taxon>
        <taxon>Bacillati</taxon>
        <taxon>Bacillota</taxon>
        <taxon>Bacilli</taxon>
        <taxon>Bacillales</taxon>
        <taxon>Bacillaceae</taxon>
        <taxon>Bacillus</taxon>
    </lineage>
</organism>
<dbReference type="Proteomes" id="UP001595752">
    <property type="component" value="Unassembled WGS sequence"/>
</dbReference>
<evidence type="ECO:0000313" key="2">
    <source>
        <dbReference type="EMBL" id="MFC3884034.1"/>
    </source>
</evidence>
<keyword evidence="1" id="KW-0472">Membrane</keyword>
<feature type="transmembrane region" description="Helical" evidence="1">
    <location>
        <begin position="55"/>
        <end position="79"/>
    </location>
</feature>
<evidence type="ECO:0000256" key="1">
    <source>
        <dbReference type="SAM" id="Phobius"/>
    </source>
</evidence>
<sequence length="117" mass="12257">MYKGASFWSGVLSGGISQIEDMRSYMKGDLTTQDFSVHTTRNVTGAVGIMAGMEYGAVLGSAVLPGVGTIIGSILGFMIGNRVGSYAGYQVGNMVFKQAPLLLTGNAGTQLKIEQKN</sequence>
<keyword evidence="1" id="KW-0812">Transmembrane</keyword>
<dbReference type="EMBL" id="JBHRZT010000044">
    <property type="protein sequence ID" value="MFC3884034.1"/>
    <property type="molecule type" value="Genomic_DNA"/>
</dbReference>
<evidence type="ECO:0000313" key="3">
    <source>
        <dbReference type="Proteomes" id="UP001595752"/>
    </source>
</evidence>
<name>A0ABV8B3B4_9BACI</name>
<evidence type="ECO:0008006" key="4">
    <source>
        <dbReference type="Google" id="ProtNLM"/>
    </source>
</evidence>
<proteinExistence type="predicted"/>
<protein>
    <recommendedName>
        <fullName evidence="4">Glycine zipper domain-containing protein</fullName>
    </recommendedName>
</protein>
<keyword evidence="1" id="KW-1133">Transmembrane helix</keyword>